<keyword evidence="1" id="KW-0812">Transmembrane</keyword>
<evidence type="ECO:0000313" key="2">
    <source>
        <dbReference type="EMBL" id="EEG24816.1"/>
    </source>
</evidence>
<evidence type="ECO:0000313" key="3">
    <source>
        <dbReference type="Proteomes" id="UP000005837"/>
    </source>
</evidence>
<feature type="transmembrane region" description="Helical" evidence="1">
    <location>
        <begin position="12"/>
        <end position="44"/>
    </location>
</feature>
<dbReference type="EMBL" id="ACEA01000012">
    <property type="protein sequence ID" value="EEG24816.1"/>
    <property type="molecule type" value="Genomic_DNA"/>
</dbReference>
<reference evidence="2 3" key="1">
    <citation type="submission" date="2009-01" db="EMBL/GenBank/DDBJ databases">
        <authorList>
            <person name="Fulton L."/>
            <person name="Clifton S."/>
            <person name="Chinwalla A.T."/>
            <person name="Mitreva M."/>
            <person name="Sodergren E."/>
            <person name="Weinstock G."/>
            <person name="Clifton S."/>
            <person name="Dooling D.J."/>
            <person name="Fulton B."/>
            <person name="Minx P."/>
            <person name="Pepin K.H."/>
            <person name="Johnson M."/>
            <person name="Bhonagiri V."/>
            <person name="Nash W.E."/>
            <person name="Mardis E.R."/>
            <person name="Wilson R.K."/>
        </authorList>
    </citation>
    <scope>NUCLEOTIDE SEQUENCE [LARGE SCALE GENOMIC DNA]</scope>
    <source>
        <strain evidence="2 3">ATCC 23834</strain>
    </source>
</reference>
<protein>
    <submittedName>
        <fullName evidence="2">Uncharacterized protein</fullName>
    </submittedName>
</protein>
<sequence>MFSGSFRCYLKIFRLVVTAAVVAVFVPMVFMFGRGLFLAAVFVLEELVRLAGGLAAEVFDHEGDVFGEEVAAAEFGAGSVGFGVEAGDGGGEVDLAVPFDGEAFVGKADGGKLGFFVAVHQAQGLAAEYVVEPGVALVGVEQEVGAGGGGFKAGGGYVVLAGTGVLDHGVAFFGERGAAEAFAGLVADFGVAPALVFGFLGGAVEQFGDFAALFVLAFFSLLAEVFEGVGGGVDVFHAGSLFNLM</sequence>
<feature type="transmembrane region" description="Helical" evidence="1">
    <location>
        <begin position="207"/>
        <end position="226"/>
    </location>
</feature>
<accession>C0DTB1</accession>
<name>C0DTB1_EIKCO</name>
<dbReference type="HOGENOM" id="CLU_1132203_0_0_4"/>
<evidence type="ECO:0000256" key="1">
    <source>
        <dbReference type="SAM" id="Phobius"/>
    </source>
</evidence>
<organism evidence="2 3">
    <name type="scientific">Eikenella corrodens ATCC 23834</name>
    <dbReference type="NCBI Taxonomy" id="546274"/>
    <lineage>
        <taxon>Bacteria</taxon>
        <taxon>Pseudomonadati</taxon>
        <taxon>Pseudomonadota</taxon>
        <taxon>Betaproteobacteria</taxon>
        <taxon>Neisseriales</taxon>
        <taxon>Neisseriaceae</taxon>
        <taxon>Eikenella</taxon>
    </lineage>
</organism>
<keyword evidence="1" id="KW-0472">Membrane</keyword>
<gene>
    <name evidence="2" type="ORF">EIKCOROL_00589</name>
</gene>
<dbReference type="Proteomes" id="UP000005837">
    <property type="component" value="Unassembled WGS sequence"/>
</dbReference>
<proteinExistence type="predicted"/>
<comment type="caution">
    <text evidence="2">The sequence shown here is derived from an EMBL/GenBank/DDBJ whole genome shotgun (WGS) entry which is preliminary data.</text>
</comment>
<feature type="transmembrane region" description="Helical" evidence="1">
    <location>
        <begin position="181"/>
        <end position="200"/>
    </location>
</feature>
<dbReference type="AlphaFoldDB" id="C0DTB1"/>
<keyword evidence="1" id="KW-1133">Transmembrane helix</keyword>